<evidence type="ECO:0000313" key="3">
    <source>
        <dbReference type="Proteomes" id="UP001219525"/>
    </source>
</evidence>
<keyword evidence="3" id="KW-1185">Reference proteome</keyword>
<accession>A0AAD6UTE1</accession>
<dbReference type="EMBL" id="JARJCW010000102">
    <property type="protein sequence ID" value="KAJ7194035.1"/>
    <property type="molecule type" value="Genomic_DNA"/>
</dbReference>
<reference evidence="2" key="1">
    <citation type="submission" date="2023-03" db="EMBL/GenBank/DDBJ databases">
        <title>Massive genome expansion in bonnet fungi (Mycena s.s.) driven by repeated elements and novel gene families across ecological guilds.</title>
        <authorList>
            <consortium name="Lawrence Berkeley National Laboratory"/>
            <person name="Harder C.B."/>
            <person name="Miyauchi S."/>
            <person name="Viragh M."/>
            <person name="Kuo A."/>
            <person name="Thoen E."/>
            <person name="Andreopoulos B."/>
            <person name="Lu D."/>
            <person name="Skrede I."/>
            <person name="Drula E."/>
            <person name="Henrissat B."/>
            <person name="Morin E."/>
            <person name="Kohler A."/>
            <person name="Barry K."/>
            <person name="LaButti K."/>
            <person name="Morin E."/>
            <person name="Salamov A."/>
            <person name="Lipzen A."/>
            <person name="Mereny Z."/>
            <person name="Hegedus B."/>
            <person name="Baldrian P."/>
            <person name="Stursova M."/>
            <person name="Weitz H."/>
            <person name="Taylor A."/>
            <person name="Grigoriev I.V."/>
            <person name="Nagy L.G."/>
            <person name="Martin F."/>
            <person name="Kauserud H."/>
        </authorList>
    </citation>
    <scope>NUCLEOTIDE SEQUENCE</scope>
    <source>
        <strain evidence="2">9144</strain>
    </source>
</reference>
<proteinExistence type="predicted"/>
<feature type="compositionally biased region" description="Basic and acidic residues" evidence="1">
    <location>
        <begin position="94"/>
        <end position="109"/>
    </location>
</feature>
<feature type="compositionally biased region" description="Basic residues" evidence="1">
    <location>
        <begin position="26"/>
        <end position="53"/>
    </location>
</feature>
<comment type="caution">
    <text evidence="2">The sequence shown here is derived from an EMBL/GenBank/DDBJ whole genome shotgun (WGS) entry which is preliminary data.</text>
</comment>
<organism evidence="2 3">
    <name type="scientific">Mycena pura</name>
    <dbReference type="NCBI Taxonomy" id="153505"/>
    <lineage>
        <taxon>Eukaryota</taxon>
        <taxon>Fungi</taxon>
        <taxon>Dikarya</taxon>
        <taxon>Basidiomycota</taxon>
        <taxon>Agaricomycotina</taxon>
        <taxon>Agaricomycetes</taxon>
        <taxon>Agaricomycetidae</taxon>
        <taxon>Agaricales</taxon>
        <taxon>Marasmiineae</taxon>
        <taxon>Mycenaceae</taxon>
        <taxon>Mycena</taxon>
    </lineage>
</organism>
<dbReference type="AlphaFoldDB" id="A0AAD6UTE1"/>
<feature type="region of interest" description="Disordered" evidence="1">
    <location>
        <begin position="1"/>
        <end position="120"/>
    </location>
</feature>
<name>A0AAD6UTE1_9AGAR</name>
<feature type="compositionally biased region" description="Basic residues" evidence="1">
    <location>
        <begin position="110"/>
        <end position="120"/>
    </location>
</feature>
<sequence>MNLRRSTRGHAGAKSGRGSRQYHPGPSRRGKHDFIHTKYKSQLRTKGLRHTGRPRGEPRDLLTQRAQLGADRRAAGVWDGGGGAKTAAARRHERSREGAEDERRAEAWRRPRPRRSRLRPGRAWCSRKDWELGMAVTVYFVHSYMFTLHDVIQLVRKRRCDGQWEQCSQSCHNPNCRLFVLGAPGLKRYGQRSGGTWLEGSPKNPDGNNGRLQRLRRTWSLIDEAGGACG</sequence>
<protein>
    <submittedName>
        <fullName evidence="2">Uncharacterized protein</fullName>
    </submittedName>
</protein>
<gene>
    <name evidence="2" type="ORF">GGX14DRAFT_404991</name>
</gene>
<evidence type="ECO:0000313" key="2">
    <source>
        <dbReference type="EMBL" id="KAJ7194035.1"/>
    </source>
</evidence>
<dbReference type="Proteomes" id="UP001219525">
    <property type="component" value="Unassembled WGS sequence"/>
</dbReference>
<evidence type="ECO:0000256" key="1">
    <source>
        <dbReference type="SAM" id="MobiDB-lite"/>
    </source>
</evidence>